<dbReference type="InterPro" id="IPR010893">
    <property type="entry name" value="NiFe-hyd_mat_HyaE"/>
</dbReference>
<dbReference type="InterPro" id="IPR036249">
    <property type="entry name" value="Thioredoxin-like_sf"/>
</dbReference>
<accession>A0A8I1GHY2</accession>
<keyword evidence="3" id="KW-1185">Reference proteome</keyword>
<dbReference type="AlphaFoldDB" id="A0A8I1GHY2"/>
<name>A0A8I1GHY2_9HYPH</name>
<organism evidence="2 3">
    <name type="scientific">Rhodomicrobium udaipurense</name>
    <dbReference type="NCBI Taxonomy" id="1202716"/>
    <lineage>
        <taxon>Bacteria</taxon>
        <taxon>Pseudomonadati</taxon>
        <taxon>Pseudomonadota</taxon>
        <taxon>Alphaproteobacteria</taxon>
        <taxon>Hyphomicrobiales</taxon>
        <taxon>Hyphomicrobiaceae</taxon>
        <taxon>Rhodomicrobium</taxon>
    </lineage>
</organism>
<comment type="caution">
    <text evidence="2">The sequence shown here is derived from an EMBL/GenBank/DDBJ whole genome shotgun (WGS) entry which is preliminary data.</text>
</comment>
<dbReference type="EMBL" id="JAEMUK010000014">
    <property type="protein sequence ID" value="MBJ7543472.1"/>
    <property type="molecule type" value="Genomic_DNA"/>
</dbReference>
<evidence type="ECO:0000256" key="1">
    <source>
        <dbReference type="ARBA" id="ARBA00009004"/>
    </source>
</evidence>
<evidence type="ECO:0000313" key="3">
    <source>
        <dbReference type="Proteomes" id="UP000623250"/>
    </source>
</evidence>
<proteinExistence type="inferred from homology"/>
<evidence type="ECO:0000313" key="2">
    <source>
        <dbReference type="EMBL" id="MBJ7543472.1"/>
    </source>
</evidence>
<dbReference type="Gene3D" id="3.40.30.10">
    <property type="entry name" value="Glutaredoxin"/>
    <property type="match status" value="1"/>
</dbReference>
<dbReference type="RefSeq" id="WP_037235222.1">
    <property type="nucleotide sequence ID" value="NZ_JAEMUK010000014.1"/>
</dbReference>
<gene>
    <name evidence="2" type="ORF">JDN41_07865</name>
</gene>
<dbReference type="Pfam" id="PF07449">
    <property type="entry name" value="HyaE"/>
    <property type="match status" value="1"/>
</dbReference>
<reference evidence="2 3" key="1">
    <citation type="submission" date="2020-12" db="EMBL/GenBank/DDBJ databases">
        <title>Revised draft genomes of Rhodomicrobium vannielii ATCC 17100 and Rhodomicrobium udaipurense JA643.</title>
        <authorList>
            <person name="Conners E.M."/>
            <person name="Davenport E.J."/>
            <person name="Bose A."/>
        </authorList>
    </citation>
    <scope>NUCLEOTIDE SEQUENCE [LARGE SCALE GENOMIC DNA]</scope>
    <source>
        <strain evidence="2 3">JA643</strain>
    </source>
</reference>
<sequence length="150" mass="16258">MSSPLIEALPTRHGFATVTEATLDAFLAAHADSVLFFPGDTDRLVESADVAVILPELLKSFPHVAPALVEKASERPLQLRFRFNAFPALVFLRGDGYLGAITRVLNWPEYMREIGAILASEPSAPPPYKFPEHCVPAANGSANLAEDISE</sequence>
<dbReference type="CDD" id="cd02965">
    <property type="entry name" value="HyaE"/>
    <property type="match status" value="1"/>
</dbReference>
<dbReference type="Proteomes" id="UP000623250">
    <property type="component" value="Unassembled WGS sequence"/>
</dbReference>
<dbReference type="SUPFAM" id="SSF52833">
    <property type="entry name" value="Thioredoxin-like"/>
    <property type="match status" value="1"/>
</dbReference>
<protein>
    <submittedName>
        <fullName evidence="2">Hydrogenase-1 expression HyaE</fullName>
    </submittedName>
</protein>
<comment type="similarity">
    <text evidence="1">Belongs to the HupG/HyaE family.</text>
</comment>